<name>A0A3R9V7T2_9BACT</name>
<sequence>MLLDNNNRYNSYALLLSVITALLLFGCESKSNEQFTVKRDYSYTIRASISGNIFSGDGPTYLELRPKHRRRMKFYRLPEKPDAIMYAYRLTSKSEYDEKLNKSVVVSGDTIEVAVTAPQADSLFNLAKDVFESVSVSNIDTIYTDPKMTTFWTDDASGIMSIDSKYGNIQIDAGALHRSDNRQAASFIALWEGFDGLFSRVKK</sequence>
<dbReference type="RefSeq" id="WP_125420307.1">
    <property type="nucleotide sequence ID" value="NZ_RWIT01000005.1"/>
</dbReference>
<dbReference type="Proteomes" id="UP000273500">
    <property type="component" value="Unassembled WGS sequence"/>
</dbReference>
<dbReference type="AlphaFoldDB" id="A0A3R9V7T2"/>
<gene>
    <name evidence="1" type="ORF">EI291_12410</name>
</gene>
<evidence type="ECO:0000313" key="2">
    <source>
        <dbReference type="Proteomes" id="UP000273500"/>
    </source>
</evidence>
<keyword evidence="2" id="KW-1185">Reference proteome</keyword>
<proteinExistence type="predicted"/>
<protein>
    <submittedName>
        <fullName evidence="1">Uncharacterized protein</fullName>
    </submittedName>
</protein>
<organism evidence="1 2">
    <name type="scientific">Hymenobacter rigui</name>
    <dbReference type="NCBI Taxonomy" id="334424"/>
    <lineage>
        <taxon>Bacteria</taxon>
        <taxon>Pseudomonadati</taxon>
        <taxon>Bacteroidota</taxon>
        <taxon>Cytophagia</taxon>
        <taxon>Cytophagales</taxon>
        <taxon>Hymenobacteraceae</taxon>
        <taxon>Hymenobacter</taxon>
    </lineage>
</organism>
<evidence type="ECO:0000313" key="1">
    <source>
        <dbReference type="EMBL" id="RSK48513.1"/>
    </source>
</evidence>
<comment type="caution">
    <text evidence="1">The sequence shown here is derived from an EMBL/GenBank/DDBJ whole genome shotgun (WGS) entry which is preliminary data.</text>
</comment>
<dbReference type="EMBL" id="RWIT01000005">
    <property type="protein sequence ID" value="RSK48513.1"/>
    <property type="molecule type" value="Genomic_DNA"/>
</dbReference>
<accession>A0A3R9V7T2</accession>
<reference evidence="1 2" key="1">
    <citation type="submission" date="2018-12" db="EMBL/GenBank/DDBJ databases">
        <authorList>
            <person name="Feng G."/>
            <person name="Zhu H."/>
        </authorList>
    </citation>
    <scope>NUCLEOTIDE SEQUENCE [LARGE SCALE GENOMIC DNA]</scope>
    <source>
        <strain evidence="1 2">KCTC 12533</strain>
    </source>
</reference>